<evidence type="ECO:0000256" key="2">
    <source>
        <dbReference type="ARBA" id="ARBA00007236"/>
    </source>
</evidence>
<dbReference type="InterPro" id="IPR029034">
    <property type="entry name" value="Cystine-knot_cytokine"/>
</dbReference>
<evidence type="ECO:0000313" key="7">
    <source>
        <dbReference type="Proteomes" id="UP001374579"/>
    </source>
</evidence>
<evidence type="ECO:0000256" key="3">
    <source>
        <dbReference type="ARBA" id="ARBA00022525"/>
    </source>
</evidence>
<protein>
    <submittedName>
        <fullName evidence="6">Uncharacterized protein</fullName>
    </submittedName>
</protein>
<dbReference type="InterPro" id="IPR010345">
    <property type="entry name" value="IL-17_fam"/>
</dbReference>
<evidence type="ECO:0000313" key="6">
    <source>
        <dbReference type="EMBL" id="KAK7087255.1"/>
    </source>
</evidence>
<dbReference type="GO" id="GO:0005576">
    <property type="term" value="C:extracellular region"/>
    <property type="evidence" value="ECO:0007669"/>
    <property type="project" value="UniProtKB-SubCell"/>
</dbReference>
<organism evidence="6 7">
    <name type="scientific">Littorina saxatilis</name>
    <dbReference type="NCBI Taxonomy" id="31220"/>
    <lineage>
        <taxon>Eukaryota</taxon>
        <taxon>Metazoa</taxon>
        <taxon>Spiralia</taxon>
        <taxon>Lophotrochozoa</taxon>
        <taxon>Mollusca</taxon>
        <taxon>Gastropoda</taxon>
        <taxon>Caenogastropoda</taxon>
        <taxon>Littorinimorpha</taxon>
        <taxon>Littorinoidea</taxon>
        <taxon>Littorinidae</taxon>
        <taxon>Littorina</taxon>
    </lineage>
</organism>
<dbReference type="Pfam" id="PF06083">
    <property type="entry name" value="IL17"/>
    <property type="match status" value="1"/>
</dbReference>
<dbReference type="EMBL" id="JBAMIC010004070">
    <property type="protein sequence ID" value="KAK7087255.1"/>
    <property type="molecule type" value="Genomic_DNA"/>
</dbReference>
<accession>A0AAN9AHX2</accession>
<keyword evidence="4 5" id="KW-0732">Signal</keyword>
<dbReference type="GO" id="GO:0005125">
    <property type="term" value="F:cytokine activity"/>
    <property type="evidence" value="ECO:0007669"/>
    <property type="project" value="InterPro"/>
</dbReference>
<keyword evidence="7" id="KW-1185">Reference proteome</keyword>
<dbReference type="SUPFAM" id="SSF57501">
    <property type="entry name" value="Cystine-knot cytokines"/>
    <property type="match status" value="1"/>
</dbReference>
<feature type="chain" id="PRO_5043014108" evidence="5">
    <location>
        <begin position="28"/>
        <end position="221"/>
    </location>
</feature>
<dbReference type="Gene3D" id="2.10.90.10">
    <property type="entry name" value="Cystine-knot cytokines"/>
    <property type="match status" value="1"/>
</dbReference>
<dbReference type="Proteomes" id="UP001374579">
    <property type="component" value="Unassembled WGS sequence"/>
</dbReference>
<comment type="similarity">
    <text evidence="2">Belongs to the IL-17 family.</text>
</comment>
<dbReference type="AlphaFoldDB" id="A0AAN9AHX2"/>
<gene>
    <name evidence="6" type="ORF">V1264_021329</name>
</gene>
<evidence type="ECO:0000256" key="4">
    <source>
        <dbReference type="ARBA" id="ARBA00022729"/>
    </source>
</evidence>
<keyword evidence="3" id="KW-0964">Secreted</keyword>
<sequence>MASTSFVSARRLVLPAVFAVFLCLTTALPMKDVVGKAMQNAKSDQQQQQQQHRHKRAVTELVDCSQPTNLPQMFQQINSEVTQTKFLASAIGGKAYGVPTENAKITPGDPNENKTCPNTLTRLDTAPLEHRSLCPYYYDILELPTGYYPSSLKWAKCKCDRCVENGAFGCEPVKTTIVVLKPVGCFQGTQKYEEERIDVTTSCTCALKAPAAPSAALPWAT</sequence>
<evidence type="ECO:0000256" key="5">
    <source>
        <dbReference type="SAM" id="SignalP"/>
    </source>
</evidence>
<proteinExistence type="inferred from homology"/>
<comment type="subcellular location">
    <subcellularLocation>
        <location evidence="1">Secreted</location>
    </subcellularLocation>
</comment>
<evidence type="ECO:0000256" key="1">
    <source>
        <dbReference type="ARBA" id="ARBA00004613"/>
    </source>
</evidence>
<reference evidence="6 7" key="1">
    <citation type="submission" date="2024-02" db="EMBL/GenBank/DDBJ databases">
        <title>Chromosome-scale genome assembly of the rough periwinkle Littorina saxatilis.</title>
        <authorList>
            <person name="De Jode A."/>
            <person name="Faria R."/>
            <person name="Formenti G."/>
            <person name="Sims Y."/>
            <person name="Smith T.P."/>
            <person name="Tracey A."/>
            <person name="Wood J.M.D."/>
            <person name="Zagrodzka Z.B."/>
            <person name="Johannesson K."/>
            <person name="Butlin R.K."/>
            <person name="Leder E.H."/>
        </authorList>
    </citation>
    <scope>NUCLEOTIDE SEQUENCE [LARGE SCALE GENOMIC DNA]</scope>
    <source>
        <strain evidence="6">Snail1</strain>
        <tissue evidence="6">Muscle</tissue>
    </source>
</reference>
<comment type="caution">
    <text evidence="6">The sequence shown here is derived from an EMBL/GenBank/DDBJ whole genome shotgun (WGS) entry which is preliminary data.</text>
</comment>
<name>A0AAN9AHX2_9CAEN</name>
<feature type="signal peptide" evidence="5">
    <location>
        <begin position="1"/>
        <end position="27"/>
    </location>
</feature>